<gene>
    <name evidence="1" type="ORF">IWW38_003182</name>
</gene>
<sequence>MSAVASSFVRPSTRPDEIHRLLTDVERYNPSNTVLLEDYLARQCANPDPQSNHDLMANLALLKLYQFNPEMVDTDVIRRILAKALISAIPGDFNLCLYLLSDEICSDPSITKLLALRESLERAQFAKFWRDMYGTLEEEDEDASVVDGIAGFDNGLRRLILAEITATYQTIPAPSVQEMVNLDEEAVVRLARENGWTVREGVISLPLKTENEAKALVINENVGFEQLTKMLSAANDV</sequence>
<evidence type="ECO:0000313" key="1">
    <source>
        <dbReference type="EMBL" id="KAJ2892543.1"/>
    </source>
</evidence>
<reference evidence="1" key="1">
    <citation type="submission" date="2022-07" db="EMBL/GenBank/DDBJ databases">
        <title>Phylogenomic reconstructions and comparative analyses of Kickxellomycotina fungi.</title>
        <authorList>
            <person name="Reynolds N.K."/>
            <person name="Stajich J.E."/>
            <person name="Barry K."/>
            <person name="Grigoriev I.V."/>
            <person name="Crous P."/>
            <person name="Smith M.E."/>
        </authorList>
    </citation>
    <scope>NUCLEOTIDE SEQUENCE</scope>
    <source>
        <strain evidence="1">CBS 190363</strain>
    </source>
</reference>
<dbReference type="EMBL" id="JANBVB010000710">
    <property type="protein sequence ID" value="KAJ2892543.1"/>
    <property type="molecule type" value="Genomic_DNA"/>
</dbReference>
<accession>A0ACC1M321</accession>
<protein>
    <submittedName>
        <fullName evidence="1">Uncharacterized protein</fullName>
    </submittedName>
</protein>
<proteinExistence type="predicted"/>
<organism evidence="1 2">
    <name type="scientific">Coemansia aciculifera</name>
    <dbReference type="NCBI Taxonomy" id="417176"/>
    <lineage>
        <taxon>Eukaryota</taxon>
        <taxon>Fungi</taxon>
        <taxon>Fungi incertae sedis</taxon>
        <taxon>Zoopagomycota</taxon>
        <taxon>Kickxellomycotina</taxon>
        <taxon>Kickxellomycetes</taxon>
        <taxon>Kickxellales</taxon>
        <taxon>Kickxellaceae</taxon>
        <taxon>Coemansia</taxon>
    </lineage>
</organism>
<evidence type="ECO:0000313" key="2">
    <source>
        <dbReference type="Proteomes" id="UP001139981"/>
    </source>
</evidence>
<comment type="caution">
    <text evidence="1">The sequence shown here is derived from an EMBL/GenBank/DDBJ whole genome shotgun (WGS) entry which is preliminary data.</text>
</comment>
<dbReference type="Proteomes" id="UP001139981">
    <property type="component" value="Unassembled WGS sequence"/>
</dbReference>
<keyword evidence="2" id="KW-1185">Reference proteome</keyword>
<name>A0ACC1M321_9FUNG</name>